<dbReference type="PANTHER" id="PTHR11740:SF0">
    <property type="entry name" value="CASEIN KINASE II SUBUNIT BETA"/>
    <property type="match status" value="1"/>
</dbReference>
<dbReference type="InterPro" id="IPR035991">
    <property type="entry name" value="Casein_kinase_II_beta-like"/>
</dbReference>
<evidence type="ECO:0000256" key="2">
    <source>
        <dbReference type="ARBA" id="ARBA00045899"/>
    </source>
</evidence>
<gene>
    <name evidence="5" type="ORF">BDEG_26570</name>
</gene>
<dbReference type="GO" id="GO:0005956">
    <property type="term" value="C:protein kinase CK2 complex"/>
    <property type="evidence" value="ECO:0007669"/>
    <property type="project" value="UniProtKB-UniRule"/>
</dbReference>
<name>A0A177WSW9_BATDL</name>
<dbReference type="PANTHER" id="PTHR11740">
    <property type="entry name" value="CASEIN KINASE II SUBUNIT BETA"/>
    <property type="match status" value="1"/>
</dbReference>
<dbReference type="VEuPathDB" id="FungiDB:BDEG_26570"/>
<feature type="compositionally biased region" description="Acidic residues" evidence="4">
    <location>
        <begin position="248"/>
        <end position="266"/>
    </location>
</feature>
<dbReference type="GO" id="GO:0034456">
    <property type="term" value="C:UTP-C complex"/>
    <property type="evidence" value="ECO:0007669"/>
    <property type="project" value="TreeGrafter"/>
</dbReference>
<dbReference type="Pfam" id="PF01214">
    <property type="entry name" value="CK_II_beta"/>
    <property type="match status" value="1"/>
</dbReference>
<dbReference type="SMART" id="SM01085">
    <property type="entry name" value="CK_II_beta"/>
    <property type="match status" value="1"/>
</dbReference>
<evidence type="ECO:0000256" key="3">
    <source>
        <dbReference type="RuleBase" id="RU361268"/>
    </source>
</evidence>
<dbReference type="eggNOG" id="KOG3092">
    <property type="taxonomic scope" value="Eukaryota"/>
</dbReference>
<reference evidence="5 6" key="1">
    <citation type="submission" date="2006-10" db="EMBL/GenBank/DDBJ databases">
        <title>The Genome Sequence of Batrachochytrium dendrobatidis JEL423.</title>
        <authorList>
            <consortium name="The Broad Institute Genome Sequencing Platform"/>
            <person name="Birren B."/>
            <person name="Lander E."/>
            <person name="Galagan J."/>
            <person name="Cuomo C."/>
            <person name="Devon K."/>
            <person name="Jaffe D."/>
            <person name="Butler J."/>
            <person name="Alvarez P."/>
            <person name="Gnerre S."/>
            <person name="Grabherr M."/>
            <person name="Kleber M."/>
            <person name="Mauceli E."/>
            <person name="Brockman W."/>
            <person name="Young S."/>
            <person name="LaButti K."/>
            <person name="Sykes S."/>
            <person name="DeCaprio D."/>
            <person name="Crawford M."/>
            <person name="Koehrsen M."/>
            <person name="Engels R."/>
            <person name="Montgomery P."/>
            <person name="Pearson M."/>
            <person name="Howarth C."/>
            <person name="Larson L."/>
            <person name="White J."/>
            <person name="O'Leary S."/>
            <person name="Kodira C."/>
            <person name="Zeng Q."/>
            <person name="Yandava C."/>
            <person name="Alvarado L."/>
            <person name="Longcore J."/>
            <person name="James T."/>
        </authorList>
    </citation>
    <scope>NUCLEOTIDE SEQUENCE [LARGE SCALE GENOMIC DNA]</scope>
    <source>
        <strain evidence="5 6">JEL423</strain>
    </source>
</reference>
<comment type="similarity">
    <text evidence="1 3">Belongs to the casein kinase 2 subunit beta family.</text>
</comment>
<protein>
    <recommendedName>
        <fullName evidence="3">Casein kinase II subunit beta</fullName>
        <shortName evidence="3">CK II beta</shortName>
    </recommendedName>
</protein>
<dbReference type="InterPro" id="IPR000704">
    <property type="entry name" value="Casein_kinase_II_reg-sub"/>
</dbReference>
<feature type="region of interest" description="Disordered" evidence="4">
    <location>
        <begin position="239"/>
        <end position="277"/>
    </location>
</feature>
<evidence type="ECO:0000313" key="5">
    <source>
        <dbReference type="EMBL" id="OAJ43193.1"/>
    </source>
</evidence>
<dbReference type="AlphaFoldDB" id="A0A177WSW9"/>
<dbReference type="GO" id="GO:0019887">
    <property type="term" value="F:protein kinase regulator activity"/>
    <property type="evidence" value="ECO:0007669"/>
    <property type="project" value="InterPro"/>
</dbReference>
<dbReference type="STRING" id="403673.A0A177WSW9"/>
<dbReference type="FunFam" id="2.20.25.20:FF:000001">
    <property type="entry name" value="Casein kinase II subunit beta"/>
    <property type="match status" value="1"/>
</dbReference>
<dbReference type="Gene3D" id="2.20.25.20">
    <property type="match status" value="1"/>
</dbReference>
<evidence type="ECO:0000313" key="6">
    <source>
        <dbReference type="Proteomes" id="UP000077115"/>
    </source>
</evidence>
<dbReference type="Gene3D" id="1.10.1820.10">
    <property type="entry name" value="protein kinase ck2 holoenzyme, chain C, domain 1"/>
    <property type="match status" value="1"/>
</dbReference>
<dbReference type="GO" id="GO:0006359">
    <property type="term" value="P:regulation of transcription by RNA polymerase III"/>
    <property type="evidence" value="ECO:0007669"/>
    <property type="project" value="TreeGrafter"/>
</dbReference>
<organism evidence="5 6">
    <name type="scientific">Batrachochytrium dendrobatidis (strain JEL423)</name>
    <dbReference type="NCBI Taxonomy" id="403673"/>
    <lineage>
        <taxon>Eukaryota</taxon>
        <taxon>Fungi</taxon>
        <taxon>Fungi incertae sedis</taxon>
        <taxon>Chytridiomycota</taxon>
        <taxon>Chytridiomycota incertae sedis</taxon>
        <taxon>Chytridiomycetes</taxon>
        <taxon>Rhizophydiales</taxon>
        <taxon>Rhizophydiales incertae sedis</taxon>
        <taxon>Batrachochytrium</taxon>
    </lineage>
</organism>
<dbReference type="InterPro" id="IPR016149">
    <property type="entry name" value="Casein_kin_II_reg-sub_N"/>
</dbReference>
<dbReference type="PRINTS" id="PR00472">
    <property type="entry name" value="CASNKINASEII"/>
</dbReference>
<dbReference type="SUPFAM" id="SSF57798">
    <property type="entry name" value="Casein kinase II beta subunit"/>
    <property type="match status" value="1"/>
</dbReference>
<dbReference type="OrthoDB" id="3971593at2759"/>
<proteinExistence type="inferred from homology"/>
<reference evidence="5 6" key="2">
    <citation type="submission" date="2016-05" db="EMBL/GenBank/DDBJ databases">
        <title>Lineage-specific infection strategies underlie the spectrum of fungal disease in amphibians.</title>
        <authorList>
            <person name="Cuomo C.A."/>
            <person name="Farrer R.A."/>
            <person name="James T."/>
            <person name="Longcore J."/>
            <person name="Birren B."/>
        </authorList>
    </citation>
    <scope>NUCLEOTIDE SEQUENCE [LARGE SCALE GENOMIC DNA]</scope>
    <source>
        <strain evidence="5 6">JEL423</strain>
    </source>
</reference>
<dbReference type="Proteomes" id="UP000077115">
    <property type="component" value="Unassembled WGS sequence"/>
</dbReference>
<accession>A0A177WSW9</accession>
<evidence type="ECO:0000256" key="4">
    <source>
        <dbReference type="SAM" id="MobiDB-lite"/>
    </source>
</evidence>
<comment type="function">
    <text evidence="2 3">Regulatory subunit of casein kinase II/CK2. As part of the kinase complex regulates the basal catalytic activity of the alpha subunit a constitutively active serine/threonine-protein kinase that phosphorylates a large number of substrates containing acidic residues C-terminal to the phosphorylated serine or threonine.</text>
</comment>
<dbReference type="FunFam" id="1.10.1820.10:FF:000018">
    <property type="entry name" value="Casein kinase II subunit beta"/>
    <property type="match status" value="1"/>
</dbReference>
<sequence>MHAGSQSDSQNEDSGTSGFSEISSSEVSWISWYCSLPEHEFFLEIPEEYLEDEFNLAGLSSSVPLYNEALDLILDLELECSDTDDSNSAKVPQQRQQYNAHLRMVESSAQILYGLIHARFLLTKPALVNMAERFRMKDFGRCPRVGCGKCGVVPCGLSDIPGVATLKMYCPRCGDLYSPKKPRFQSLDGSSFGTSFPSFLFLTMPHLVPPVRMGVETEQGYIAQMNTNEHERAALIRAREHPVLSSDENSEMSESSESESEDEQEENDRSEKDIMENDSFAMQRLPDYWVYTPKIFGFRISELSSTGPRLGWLRWRSGLPIPGKRHHNEMDNNLATHQRPAHAGKLVAPSSGVACTAGQANYNGGSAVHPQNVNALELGQLKIPMDTNGSSWTVKSHTESKEA</sequence>
<dbReference type="GO" id="GO:0005737">
    <property type="term" value="C:cytoplasm"/>
    <property type="evidence" value="ECO:0007669"/>
    <property type="project" value="TreeGrafter"/>
</dbReference>
<comment type="subunit">
    <text evidence="3">Tetramer of two alpha and two beta subunits.</text>
</comment>
<evidence type="ECO:0000256" key="1">
    <source>
        <dbReference type="ARBA" id="ARBA00006941"/>
    </source>
</evidence>
<dbReference type="EMBL" id="DS022309">
    <property type="protein sequence ID" value="OAJ43193.1"/>
    <property type="molecule type" value="Genomic_DNA"/>
</dbReference>